<feature type="transmembrane region" description="Helical" evidence="1">
    <location>
        <begin position="21"/>
        <end position="40"/>
    </location>
</feature>
<gene>
    <name evidence="2" type="ORF">GCM10010171_02420</name>
</gene>
<name>A0A918G2U5_9PSEU</name>
<keyword evidence="1" id="KW-0472">Membrane</keyword>
<organism evidence="2 3">
    <name type="scientific">Actinokineospora fastidiosa</name>
    <dbReference type="NCBI Taxonomy" id="1816"/>
    <lineage>
        <taxon>Bacteria</taxon>
        <taxon>Bacillati</taxon>
        <taxon>Actinomycetota</taxon>
        <taxon>Actinomycetes</taxon>
        <taxon>Pseudonocardiales</taxon>
        <taxon>Pseudonocardiaceae</taxon>
        <taxon>Actinokineospora</taxon>
    </lineage>
</organism>
<protein>
    <recommendedName>
        <fullName evidence="4">DUF4307 domain-containing protein</fullName>
    </recommendedName>
</protein>
<keyword evidence="1" id="KW-1133">Transmembrane helix</keyword>
<evidence type="ECO:0000313" key="3">
    <source>
        <dbReference type="Proteomes" id="UP000660680"/>
    </source>
</evidence>
<evidence type="ECO:0000313" key="2">
    <source>
        <dbReference type="EMBL" id="GGS14081.1"/>
    </source>
</evidence>
<dbReference type="AlphaFoldDB" id="A0A918G2U5"/>
<reference evidence="2" key="2">
    <citation type="submission" date="2020-09" db="EMBL/GenBank/DDBJ databases">
        <authorList>
            <person name="Sun Q."/>
            <person name="Ohkuma M."/>
        </authorList>
    </citation>
    <scope>NUCLEOTIDE SEQUENCE</scope>
    <source>
        <strain evidence="2">JCM 3276</strain>
    </source>
</reference>
<sequence length="142" mass="15295">MGTLPEGRYGKRPSRRSPVAKAVLVAAALLLGAGVAFVAYKNLGAAPISAERATYENLPENRMRFAFDVSRAEPERAAVCVVRVRSIQGAETGRREVYVPPGRSPLRVETVITASAEPVTAEVFGCSYQVPEYLSTGERPSE</sequence>
<dbReference type="Pfam" id="PF14155">
    <property type="entry name" value="DUF4307"/>
    <property type="match status" value="1"/>
</dbReference>
<evidence type="ECO:0000256" key="1">
    <source>
        <dbReference type="SAM" id="Phobius"/>
    </source>
</evidence>
<dbReference type="Proteomes" id="UP000660680">
    <property type="component" value="Unassembled WGS sequence"/>
</dbReference>
<evidence type="ECO:0008006" key="4">
    <source>
        <dbReference type="Google" id="ProtNLM"/>
    </source>
</evidence>
<keyword evidence="3" id="KW-1185">Reference proteome</keyword>
<dbReference type="EMBL" id="BMRB01000001">
    <property type="protein sequence ID" value="GGS14081.1"/>
    <property type="molecule type" value="Genomic_DNA"/>
</dbReference>
<proteinExistence type="predicted"/>
<accession>A0A918G2U5</accession>
<dbReference type="InterPro" id="IPR025443">
    <property type="entry name" value="DUF4307"/>
</dbReference>
<keyword evidence="1" id="KW-0812">Transmembrane</keyword>
<comment type="caution">
    <text evidence="2">The sequence shown here is derived from an EMBL/GenBank/DDBJ whole genome shotgun (WGS) entry which is preliminary data.</text>
</comment>
<reference evidence="2" key="1">
    <citation type="journal article" date="2014" name="Int. J. Syst. Evol. Microbiol.">
        <title>Complete genome sequence of Corynebacterium casei LMG S-19264T (=DSM 44701T), isolated from a smear-ripened cheese.</title>
        <authorList>
            <consortium name="US DOE Joint Genome Institute (JGI-PGF)"/>
            <person name="Walter F."/>
            <person name="Albersmeier A."/>
            <person name="Kalinowski J."/>
            <person name="Ruckert C."/>
        </authorList>
    </citation>
    <scope>NUCLEOTIDE SEQUENCE</scope>
    <source>
        <strain evidence="2">JCM 3276</strain>
    </source>
</reference>